<gene>
    <name evidence="2" type="ORF">H4R18_003232</name>
</gene>
<comment type="similarity">
    <text evidence="1">Belongs to the TRM112 family.</text>
</comment>
<dbReference type="InterPro" id="IPR039127">
    <property type="entry name" value="Trm112"/>
</dbReference>
<dbReference type="PANTHER" id="PTHR12773">
    <property type="entry name" value="UPF0315 PROTEIN-RELATED"/>
    <property type="match status" value="1"/>
</dbReference>
<dbReference type="Proteomes" id="UP001140217">
    <property type="component" value="Unassembled WGS sequence"/>
</dbReference>
<sequence>MRLITHNMLKCHVKNCSDPDKQFPLRFKGTAGAEEVKLEQIEAERNDEFLVRMLPRLEWGALAITAGELNIPLPDKVPSDPAADDGFLQALHTAILEMHVLEGTMFCNGCGHEYKITKGIPNMLLGEHEI</sequence>
<dbReference type="CDD" id="cd21089">
    <property type="entry name" value="Trm112-like"/>
    <property type="match status" value="1"/>
</dbReference>
<proteinExistence type="inferred from homology"/>
<dbReference type="SUPFAM" id="SSF158997">
    <property type="entry name" value="Trm112p-like"/>
    <property type="match status" value="1"/>
</dbReference>
<dbReference type="GO" id="GO:0030488">
    <property type="term" value="P:tRNA methylation"/>
    <property type="evidence" value="ECO:0007669"/>
    <property type="project" value="TreeGrafter"/>
</dbReference>
<dbReference type="EMBL" id="JANBUL010000124">
    <property type="protein sequence ID" value="KAJ2780816.1"/>
    <property type="molecule type" value="Genomic_DNA"/>
</dbReference>
<dbReference type="InterPro" id="IPR005651">
    <property type="entry name" value="Trm112-like"/>
</dbReference>
<dbReference type="OrthoDB" id="2187549at2759"/>
<dbReference type="GO" id="GO:0046982">
    <property type="term" value="F:protein heterodimerization activity"/>
    <property type="evidence" value="ECO:0007669"/>
    <property type="project" value="InterPro"/>
</dbReference>
<evidence type="ECO:0000256" key="1">
    <source>
        <dbReference type="ARBA" id="ARBA00007980"/>
    </source>
</evidence>
<name>A0A9W8LI03_9FUNG</name>
<dbReference type="AlphaFoldDB" id="A0A9W8LI03"/>
<dbReference type="GO" id="GO:0070476">
    <property type="term" value="P:rRNA (guanine-N7)-methylation"/>
    <property type="evidence" value="ECO:0007669"/>
    <property type="project" value="TreeGrafter"/>
</dbReference>
<comment type="caution">
    <text evidence="2">The sequence shown here is derived from an EMBL/GenBank/DDBJ whole genome shotgun (WGS) entry which is preliminary data.</text>
</comment>
<evidence type="ECO:0000313" key="2">
    <source>
        <dbReference type="EMBL" id="KAJ2780816.1"/>
    </source>
</evidence>
<protein>
    <recommendedName>
        <fullName evidence="4">Trm112p-domain-containing protein</fullName>
    </recommendedName>
</protein>
<organism evidence="2 3">
    <name type="scientific">Coemansia javaensis</name>
    <dbReference type="NCBI Taxonomy" id="2761396"/>
    <lineage>
        <taxon>Eukaryota</taxon>
        <taxon>Fungi</taxon>
        <taxon>Fungi incertae sedis</taxon>
        <taxon>Zoopagomycota</taxon>
        <taxon>Kickxellomycotina</taxon>
        <taxon>Kickxellomycetes</taxon>
        <taxon>Kickxellales</taxon>
        <taxon>Kickxellaceae</taxon>
        <taxon>Coemansia</taxon>
    </lineage>
</organism>
<keyword evidence="3" id="KW-1185">Reference proteome</keyword>
<dbReference type="Gene3D" id="2.20.25.10">
    <property type="match status" value="1"/>
</dbReference>
<evidence type="ECO:0008006" key="4">
    <source>
        <dbReference type="Google" id="ProtNLM"/>
    </source>
</evidence>
<evidence type="ECO:0000313" key="3">
    <source>
        <dbReference type="Proteomes" id="UP001140217"/>
    </source>
</evidence>
<dbReference type="Pfam" id="PF03966">
    <property type="entry name" value="Trm112p"/>
    <property type="match status" value="1"/>
</dbReference>
<dbReference type="PANTHER" id="PTHR12773:SF0">
    <property type="entry name" value="MULTIFUNCTIONAL METHYLTRANSFERASE SUBUNIT TRM112-LIKE PROTEIN"/>
    <property type="match status" value="1"/>
</dbReference>
<accession>A0A9W8LI03</accession>
<reference evidence="2" key="1">
    <citation type="submission" date="2022-07" db="EMBL/GenBank/DDBJ databases">
        <title>Phylogenomic reconstructions and comparative analyses of Kickxellomycotina fungi.</title>
        <authorList>
            <person name="Reynolds N.K."/>
            <person name="Stajich J.E."/>
            <person name="Barry K."/>
            <person name="Grigoriev I.V."/>
            <person name="Crous P."/>
            <person name="Smith M.E."/>
        </authorList>
    </citation>
    <scope>NUCLEOTIDE SEQUENCE</scope>
    <source>
        <strain evidence="2">NBRC 105414</strain>
    </source>
</reference>